<evidence type="ECO:0000256" key="1">
    <source>
        <dbReference type="SAM" id="MobiDB-lite"/>
    </source>
</evidence>
<reference evidence="2 3" key="2">
    <citation type="submission" date="2016-08" db="EMBL/GenBank/DDBJ databases">
        <title>Pervasive Adenine N6-methylation of Active Genes in Fungi.</title>
        <authorList>
            <consortium name="DOE Joint Genome Institute"/>
            <person name="Mondo S.J."/>
            <person name="Dannebaum R.O."/>
            <person name="Kuo R.C."/>
            <person name="Labutti K."/>
            <person name="Haridas S."/>
            <person name="Kuo A."/>
            <person name="Salamov A."/>
            <person name="Ahrendt S.R."/>
            <person name="Lipzen A."/>
            <person name="Sullivan W."/>
            <person name="Andreopoulos W.B."/>
            <person name="Clum A."/>
            <person name="Lindquist E."/>
            <person name="Daum C."/>
            <person name="Ramamoorthy G.K."/>
            <person name="Gryganskyi A."/>
            <person name="Culley D."/>
            <person name="Magnuson J.K."/>
            <person name="James T.Y."/>
            <person name="O'Malley M.A."/>
            <person name="Stajich J.E."/>
            <person name="Spatafora J.W."/>
            <person name="Visel A."/>
            <person name="Grigoriev I.V."/>
        </authorList>
    </citation>
    <scope>NUCLEOTIDE SEQUENCE [LARGE SCALE GENOMIC DNA]</scope>
    <source>
        <strain evidence="3">finn</strain>
    </source>
</reference>
<evidence type="ECO:0000313" key="3">
    <source>
        <dbReference type="Proteomes" id="UP000193719"/>
    </source>
</evidence>
<sequence>MNGKNPFRKDYQSNSYSNYSYSKSYNPYNKINSSGYSSYHPSTKYNRTPKKNNYAEDLPVKPYDSYNQKYFPSTPYGFNQNPKKSNSKHTLNHHDKINYNYHDQPEYQYESPEHYNPNINTKSPYNQNYPHTTSFNNENYYNSDNKDPILYSIDDNNNNKKPFFG</sequence>
<feature type="compositionally biased region" description="Low complexity" evidence="1">
    <location>
        <begin position="13"/>
        <end position="34"/>
    </location>
</feature>
<name>A0A1Y1UYY0_9FUNG</name>
<protein>
    <submittedName>
        <fullName evidence="2">Uncharacterized protein</fullName>
    </submittedName>
</protein>
<dbReference type="OrthoDB" id="5340910at2759"/>
<reference evidence="2 3" key="1">
    <citation type="submission" date="2016-08" db="EMBL/GenBank/DDBJ databases">
        <title>Genomes of anaerobic fungi encode conserved fungal cellulosomes for biomass hydrolysis.</title>
        <authorList>
            <consortium name="DOE Joint Genome Institute"/>
            <person name="Haitjema C.H."/>
            <person name="Gilmore S.P."/>
            <person name="Henske J.K."/>
            <person name="Solomon K.V."/>
            <person name="De Groot R."/>
            <person name="Kuo A."/>
            <person name="Mondo S.J."/>
            <person name="Salamov A.A."/>
            <person name="Labutti K."/>
            <person name="Zhao Z."/>
            <person name="Chiniquy J."/>
            <person name="Barry K."/>
            <person name="Brewer H.M."/>
            <person name="Purvine S.O."/>
            <person name="Wright A.T."/>
            <person name="Boxma B."/>
            <person name="Van Alen T."/>
            <person name="Hackstein J.H."/>
            <person name="Baker S.E."/>
            <person name="Grigoriev I.V."/>
            <person name="O'Malley M.A."/>
        </authorList>
    </citation>
    <scope>NUCLEOTIDE SEQUENCE [LARGE SCALE GENOMIC DNA]</scope>
    <source>
        <strain evidence="3">finn</strain>
    </source>
</reference>
<dbReference type="Proteomes" id="UP000193719">
    <property type="component" value="Unassembled WGS sequence"/>
</dbReference>
<keyword evidence="3" id="KW-1185">Reference proteome</keyword>
<accession>A0A1Y1UYY0</accession>
<dbReference type="AlphaFoldDB" id="A0A1Y1UYY0"/>
<comment type="caution">
    <text evidence="2">The sequence shown here is derived from an EMBL/GenBank/DDBJ whole genome shotgun (WGS) entry which is preliminary data.</text>
</comment>
<proteinExistence type="predicted"/>
<evidence type="ECO:0000313" key="2">
    <source>
        <dbReference type="EMBL" id="ORX43776.1"/>
    </source>
</evidence>
<feature type="non-terminal residue" evidence="2">
    <location>
        <position position="165"/>
    </location>
</feature>
<gene>
    <name evidence="2" type="ORF">BCR36DRAFT_586481</name>
</gene>
<feature type="compositionally biased region" description="Polar residues" evidence="1">
    <location>
        <begin position="35"/>
        <end position="46"/>
    </location>
</feature>
<dbReference type="EMBL" id="MCFH01000050">
    <property type="protein sequence ID" value="ORX43776.1"/>
    <property type="molecule type" value="Genomic_DNA"/>
</dbReference>
<feature type="compositionally biased region" description="Polar residues" evidence="1">
    <location>
        <begin position="65"/>
        <end position="84"/>
    </location>
</feature>
<feature type="region of interest" description="Disordered" evidence="1">
    <location>
        <begin position="1"/>
        <end position="96"/>
    </location>
</feature>
<organism evidence="2 3">
    <name type="scientific">Piromyces finnis</name>
    <dbReference type="NCBI Taxonomy" id="1754191"/>
    <lineage>
        <taxon>Eukaryota</taxon>
        <taxon>Fungi</taxon>
        <taxon>Fungi incertae sedis</taxon>
        <taxon>Chytridiomycota</taxon>
        <taxon>Chytridiomycota incertae sedis</taxon>
        <taxon>Neocallimastigomycetes</taxon>
        <taxon>Neocallimastigales</taxon>
        <taxon>Neocallimastigaceae</taxon>
        <taxon>Piromyces</taxon>
    </lineage>
</organism>